<dbReference type="AlphaFoldDB" id="A0A396ZCE6"/>
<evidence type="ECO:0000313" key="2">
    <source>
        <dbReference type="Proteomes" id="UP000265798"/>
    </source>
</evidence>
<name>A0A396ZCE6_9LEPT</name>
<dbReference type="Proteomes" id="UP000265798">
    <property type="component" value="Unassembled WGS sequence"/>
</dbReference>
<protein>
    <submittedName>
        <fullName evidence="1">Uncharacterized protein</fullName>
    </submittedName>
</protein>
<organism evidence="1 2">
    <name type="scientific">Leptospira stimsonii</name>
    <dbReference type="NCBI Taxonomy" id="2202203"/>
    <lineage>
        <taxon>Bacteria</taxon>
        <taxon>Pseudomonadati</taxon>
        <taxon>Spirochaetota</taxon>
        <taxon>Spirochaetia</taxon>
        <taxon>Leptospirales</taxon>
        <taxon>Leptospiraceae</taxon>
        <taxon>Leptospira</taxon>
    </lineage>
</organism>
<dbReference type="EMBL" id="QHCT01000002">
    <property type="protein sequence ID" value="RHX90760.1"/>
    <property type="molecule type" value="Genomic_DNA"/>
</dbReference>
<proteinExistence type="predicted"/>
<accession>A0A396ZCE6</accession>
<gene>
    <name evidence="1" type="ORF">DLM75_10260</name>
</gene>
<sequence length="60" mass="7184">MQDRHSEIYYKRPLAHYKRGRIFFVFPVSSSKRFFPSVFFNLTKGLEPFGKKSKENRGIL</sequence>
<evidence type="ECO:0000313" key="1">
    <source>
        <dbReference type="EMBL" id="RHX90760.1"/>
    </source>
</evidence>
<reference evidence="2" key="1">
    <citation type="submission" date="2018-05" db="EMBL/GenBank/DDBJ databases">
        <title>Leptospira yasudae sp. nov. and Leptospira stimsonii sp. nov., two pathogenic species of the genus Leptospira isolated from environmental sources.</title>
        <authorList>
            <person name="Casanovas-Massana A."/>
            <person name="Hamond C."/>
            <person name="Santos L.A."/>
            <person name="Hacker K.P."/>
            <person name="Balassiano I."/>
            <person name="Medeiros M.A."/>
            <person name="Reis M.G."/>
            <person name="Ko A.I."/>
            <person name="Wunder E.A."/>
        </authorList>
    </citation>
    <scope>NUCLEOTIDE SEQUENCE [LARGE SCALE GENOMIC DNA]</scope>
    <source>
        <strain evidence="2">Yale</strain>
    </source>
</reference>
<comment type="caution">
    <text evidence="1">The sequence shown here is derived from an EMBL/GenBank/DDBJ whole genome shotgun (WGS) entry which is preliminary data.</text>
</comment>